<reference evidence="12 13" key="1">
    <citation type="journal article" date="2018" name="Gigascience">
        <title>Genomes of trombidid mites reveal novel predicted allergens and laterally-transferred genes associated with secondary metabolism.</title>
        <authorList>
            <person name="Dong X."/>
            <person name="Chaisiri K."/>
            <person name="Xia D."/>
            <person name="Armstrong S.D."/>
            <person name="Fang Y."/>
            <person name="Donnelly M.J."/>
            <person name="Kadowaki T."/>
            <person name="McGarry J.W."/>
            <person name="Darby A.C."/>
            <person name="Makepeace B.L."/>
        </authorList>
    </citation>
    <scope>NUCLEOTIDE SEQUENCE [LARGE SCALE GENOMIC DNA]</scope>
    <source>
        <strain evidence="12">UoL-UT</strain>
    </source>
</reference>
<feature type="transmembrane region" description="Helical" evidence="10">
    <location>
        <begin position="598"/>
        <end position="621"/>
    </location>
</feature>
<name>A0A443SIQ4_9ACAR</name>
<evidence type="ECO:0000256" key="2">
    <source>
        <dbReference type="ARBA" id="ARBA00007717"/>
    </source>
</evidence>
<dbReference type="GO" id="GO:0007219">
    <property type="term" value="P:Notch signaling pathway"/>
    <property type="evidence" value="ECO:0007669"/>
    <property type="project" value="UniProtKB-KW"/>
</dbReference>
<accession>A0A443SIQ4</accession>
<keyword evidence="5" id="KW-0732">Signal</keyword>
<dbReference type="GO" id="GO:0005886">
    <property type="term" value="C:plasma membrane"/>
    <property type="evidence" value="ECO:0007669"/>
    <property type="project" value="TreeGrafter"/>
</dbReference>
<sequence>MYDKPADATGNVGVLFFIQSEEDYQWVLKKGNTAPYIPAFNVTQFTKKRIITLRDSGRISGALVIFNENEEDRPFSFSPDNACPNNQFGLYINEYKKYSSCPWNPQNPVIDLMFEDLGIPLFLVSDINSIDNLTKCFNDHNIPTTDGEDRDYPLCAMQLYSRMNAVRDTPTCMRRNNLPVIPLSAQYFHCDPLASYNIIASLLPTSAEVEVQNRSLIVVAAKLDSFSLFADRAVGAYSAVTSVILLLSIARSLSRSIKDSDQLNRNVLFTLFDGESWDYIGSSRAAYDLSRGNFQPISAIYPNYKPAQLKLQHISHFIELNQIAPFGPTFAHTDPISTNNPEVKTLVENFLNELETQISVQKSNKSLPPSSLQSFLKEDLGIAGVVLSNYDTEYRNKYYNSFLDVIKDTNVNDTVKVLTDLSRGLSNALLKLLKNTTNADDSSNFISLLVHCFFVQPSCTYFNETLITSEGGKPFHTQTYPSVYTRKSEYTVSPYVAAVHRLLLNYTGTYLTVSRSECLRQQKENSNYSFEWVAININDDKNGRCVRSSTFLTEALSPAFLGDSPDWNSKEYSTWTESVFDGNNYARLFLIPSRAHDIVILLVGIGVLFSSFIVTAIFNFYSSSLLSIPPRILPQTPVNT</sequence>
<protein>
    <recommendedName>
        <fullName evidence="3">Nicastrin</fullName>
    </recommendedName>
</protein>
<evidence type="ECO:0000256" key="5">
    <source>
        <dbReference type="ARBA" id="ARBA00022729"/>
    </source>
</evidence>
<evidence type="ECO:0000256" key="1">
    <source>
        <dbReference type="ARBA" id="ARBA00004479"/>
    </source>
</evidence>
<dbReference type="Pfam" id="PF05450">
    <property type="entry name" value="Nicastrin"/>
    <property type="match status" value="1"/>
</dbReference>
<evidence type="ECO:0000256" key="4">
    <source>
        <dbReference type="ARBA" id="ARBA00022692"/>
    </source>
</evidence>
<keyword evidence="13" id="KW-1185">Reference proteome</keyword>
<comment type="subcellular location">
    <subcellularLocation>
        <location evidence="1">Membrane</location>
        <topology evidence="1">Single-pass type I membrane protein</topology>
    </subcellularLocation>
</comment>
<comment type="similarity">
    <text evidence="2">Belongs to the nicastrin family.</text>
</comment>
<dbReference type="OrthoDB" id="755951at2759"/>
<keyword evidence="7 10" id="KW-1133">Transmembrane helix</keyword>
<evidence type="ECO:0000256" key="6">
    <source>
        <dbReference type="ARBA" id="ARBA00022976"/>
    </source>
</evidence>
<dbReference type="Pfam" id="PF18266">
    <property type="entry name" value="Ncstrn_small"/>
    <property type="match status" value="1"/>
</dbReference>
<organism evidence="12 13">
    <name type="scientific">Leptotrombidium deliense</name>
    <dbReference type="NCBI Taxonomy" id="299467"/>
    <lineage>
        <taxon>Eukaryota</taxon>
        <taxon>Metazoa</taxon>
        <taxon>Ecdysozoa</taxon>
        <taxon>Arthropoda</taxon>
        <taxon>Chelicerata</taxon>
        <taxon>Arachnida</taxon>
        <taxon>Acari</taxon>
        <taxon>Acariformes</taxon>
        <taxon>Trombidiformes</taxon>
        <taxon>Prostigmata</taxon>
        <taxon>Anystina</taxon>
        <taxon>Parasitengona</taxon>
        <taxon>Trombiculoidea</taxon>
        <taxon>Trombiculidae</taxon>
        <taxon>Leptotrombidium</taxon>
    </lineage>
</organism>
<dbReference type="SUPFAM" id="SSF53187">
    <property type="entry name" value="Zn-dependent exopeptidases"/>
    <property type="match status" value="1"/>
</dbReference>
<evidence type="ECO:0000256" key="3">
    <source>
        <dbReference type="ARBA" id="ARBA00015303"/>
    </source>
</evidence>
<keyword evidence="6" id="KW-0914">Notch signaling pathway</keyword>
<keyword evidence="9" id="KW-0325">Glycoprotein</keyword>
<dbReference type="EMBL" id="NCKV01002059">
    <property type="protein sequence ID" value="RWS27375.1"/>
    <property type="molecule type" value="Genomic_DNA"/>
</dbReference>
<evidence type="ECO:0000256" key="9">
    <source>
        <dbReference type="ARBA" id="ARBA00023180"/>
    </source>
</evidence>
<dbReference type="GO" id="GO:0007220">
    <property type="term" value="P:Notch receptor processing"/>
    <property type="evidence" value="ECO:0007669"/>
    <property type="project" value="TreeGrafter"/>
</dbReference>
<dbReference type="PANTHER" id="PTHR21092:SF0">
    <property type="entry name" value="NICASTRIN"/>
    <property type="match status" value="1"/>
</dbReference>
<dbReference type="InterPro" id="IPR008710">
    <property type="entry name" value="Nicastrin"/>
</dbReference>
<evidence type="ECO:0000313" key="12">
    <source>
        <dbReference type="EMBL" id="RWS27375.1"/>
    </source>
</evidence>
<dbReference type="VEuPathDB" id="VectorBase:LDEU004661"/>
<evidence type="ECO:0000259" key="11">
    <source>
        <dbReference type="Pfam" id="PF18266"/>
    </source>
</evidence>
<dbReference type="AlphaFoldDB" id="A0A443SIQ4"/>
<keyword evidence="8 10" id="KW-0472">Membrane</keyword>
<feature type="domain" description="Nicastrin small lobe" evidence="11">
    <location>
        <begin position="9"/>
        <end position="165"/>
    </location>
</feature>
<dbReference type="GO" id="GO:0016485">
    <property type="term" value="P:protein processing"/>
    <property type="evidence" value="ECO:0007669"/>
    <property type="project" value="InterPro"/>
</dbReference>
<dbReference type="PANTHER" id="PTHR21092">
    <property type="entry name" value="NICASTRIN"/>
    <property type="match status" value="1"/>
</dbReference>
<gene>
    <name evidence="12" type="ORF">B4U80_02298</name>
</gene>
<keyword evidence="4 10" id="KW-0812">Transmembrane</keyword>
<dbReference type="STRING" id="299467.A0A443SIQ4"/>
<dbReference type="InterPro" id="IPR041084">
    <property type="entry name" value="Ncstrn_small"/>
</dbReference>
<comment type="caution">
    <text evidence="12">The sequence shown here is derived from an EMBL/GenBank/DDBJ whole genome shotgun (WGS) entry which is preliminary data.</text>
</comment>
<evidence type="ECO:0000256" key="8">
    <source>
        <dbReference type="ARBA" id="ARBA00023136"/>
    </source>
</evidence>
<proteinExistence type="inferred from homology"/>
<dbReference type="Gene3D" id="3.40.630.10">
    <property type="entry name" value="Zn peptidases"/>
    <property type="match status" value="1"/>
</dbReference>
<dbReference type="Proteomes" id="UP000288716">
    <property type="component" value="Unassembled WGS sequence"/>
</dbReference>
<evidence type="ECO:0000256" key="10">
    <source>
        <dbReference type="SAM" id="Phobius"/>
    </source>
</evidence>
<evidence type="ECO:0000313" key="13">
    <source>
        <dbReference type="Proteomes" id="UP000288716"/>
    </source>
</evidence>
<evidence type="ECO:0000256" key="7">
    <source>
        <dbReference type="ARBA" id="ARBA00022989"/>
    </source>
</evidence>